<reference evidence="2" key="1">
    <citation type="submission" date="2020-06" db="EMBL/GenBank/DDBJ databases">
        <title>Draft genome sequences of strains closely related to Aspergillus parafelis and Aspergillus hiratsukae.</title>
        <authorList>
            <person name="Dos Santos R.A.C."/>
            <person name="Rivero-Menendez O."/>
            <person name="Steenwyk J.L."/>
            <person name="Mead M.E."/>
            <person name="Goldman G.H."/>
            <person name="Alastruey-Izquierdo A."/>
            <person name="Rokas A."/>
        </authorList>
    </citation>
    <scope>NUCLEOTIDE SEQUENCE</scope>
    <source>
        <strain evidence="2">CNM-CM5793</strain>
        <strain evidence="3">CNM-CM6106</strain>
    </source>
</reference>
<dbReference type="InterPro" id="IPR051236">
    <property type="entry name" value="HAT_RTT109-like"/>
</dbReference>
<organism evidence="2 4">
    <name type="scientific">Aspergillus hiratsukae</name>
    <dbReference type="NCBI Taxonomy" id="1194566"/>
    <lineage>
        <taxon>Eukaryota</taxon>
        <taxon>Fungi</taxon>
        <taxon>Dikarya</taxon>
        <taxon>Ascomycota</taxon>
        <taxon>Pezizomycotina</taxon>
        <taxon>Eurotiomycetes</taxon>
        <taxon>Eurotiomycetidae</taxon>
        <taxon>Eurotiales</taxon>
        <taxon>Aspergillaceae</taxon>
        <taxon>Aspergillus</taxon>
        <taxon>Aspergillus subgen. Fumigati</taxon>
    </lineage>
</organism>
<evidence type="ECO:0000313" key="2">
    <source>
        <dbReference type="EMBL" id="KAF7117811.1"/>
    </source>
</evidence>
<feature type="region of interest" description="Disordered" evidence="1">
    <location>
        <begin position="141"/>
        <end position="177"/>
    </location>
</feature>
<dbReference type="PANTHER" id="PTHR31571:SF5">
    <property type="entry name" value="ALTERED INHERITANCE OF MITOCHONDRIA PROTEIN 6"/>
    <property type="match status" value="1"/>
</dbReference>
<dbReference type="EMBL" id="JACBAD010002082">
    <property type="protein sequence ID" value="KAF7117811.1"/>
    <property type="molecule type" value="Genomic_DNA"/>
</dbReference>
<dbReference type="PANTHER" id="PTHR31571">
    <property type="entry name" value="ALTERED INHERITANCE OF MITOCHONDRIA PROTEIN 6"/>
    <property type="match status" value="1"/>
</dbReference>
<feature type="compositionally biased region" description="Polar residues" evidence="1">
    <location>
        <begin position="158"/>
        <end position="169"/>
    </location>
</feature>
<feature type="compositionally biased region" description="Polar residues" evidence="1">
    <location>
        <begin position="141"/>
        <end position="150"/>
    </location>
</feature>
<proteinExistence type="predicted"/>
<name>A0A8H6P515_9EURO</name>
<accession>A0A8H6P515</accession>
<dbReference type="AlphaFoldDB" id="A0A8H6P515"/>
<sequence length="271" mass="30017">MQNGSLWANDSMAALSASEVLSSAYFESMLEKLDPMNSPAHSPVRSTEANGLGFFEGERERSSILLLELQSPVEEAWPDITSRLNMLRAEGYLSYMNGARLVLRRVTVVISSKDPSFMDRTNVTDSDVVFFDTSLESLTKAHQQAQSTTEGYEETDGDNLSSTAQTANHGTKGVLTGNSTTKTVMATADSQTSVGFPRRGQFSSNQIELIRAQVRTAHQHGLLARYTGIQCHPWRLRKLILGVLAQEGVDLIEDDQNDCKRPRWNSLLKGW</sequence>
<evidence type="ECO:0000313" key="4">
    <source>
        <dbReference type="Proteomes" id="UP000630445"/>
    </source>
</evidence>
<evidence type="ECO:0000256" key="1">
    <source>
        <dbReference type="SAM" id="MobiDB-lite"/>
    </source>
</evidence>
<dbReference type="Proteomes" id="UP000662466">
    <property type="component" value="Unassembled WGS sequence"/>
</dbReference>
<gene>
    <name evidence="2" type="ORF">CNMCM5793_007013</name>
    <name evidence="3" type="ORF">CNMCM6106_003170</name>
</gene>
<comment type="caution">
    <text evidence="2">The sequence shown here is derived from an EMBL/GenBank/DDBJ whole genome shotgun (WGS) entry which is preliminary data.</text>
</comment>
<protein>
    <submittedName>
        <fullName evidence="2">Uncharacterized protein</fullName>
    </submittedName>
</protein>
<dbReference type="Proteomes" id="UP000630445">
    <property type="component" value="Unassembled WGS sequence"/>
</dbReference>
<keyword evidence="4" id="KW-1185">Reference proteome</keyword>
<evidence type="ECO:0000313" key="3">
    <source>
        <dbReference type="EMBL" id="KAF7157533.1"/>
    </source>
</evidence>
<dbReference type="EMBL" id="JACBAF010002300">
    <property type="protein sequence ID" value="KAF7157533.1"/>
    <property type="molecule type" value="Genomic_DNA"/>
</dbReference>
<dbReference type="OrthoDB" id="4499526at2759"/>